<dbReference type="Gene3D" id="3.50.50.60">
    <property type="entry name" value="FAD/NAD(P)-binding domain"/>
    <property type="match status" value="1"/>
</dbReference>
<dbReference type="NCBIfam" id="TIGR00275">
    <property type="entry name" value="aminoacetone oxidase family FAD-binding enzyme"/>
    <property type="match status" value="1"/>
</dbReference>
<dbReference type="PANTHER" id="PTHR42887:SF2">
    <property type="entry name" value="OS12G0638800 PROTEIN"/>
    <property type="match status" value="1"/>
</dbReference>
<feature type="domain" description="RsdA/BaiN/AoA(So)-like insert" evidence="5">
    <location>
        <begin position="190"/>
        <end position="334"/>
    </location>
</feature>
<evidence type="ECO:0000256" key="2">
    <source>
        <dbReference type="ARBA" id="ARBA00022630"/>
    </source>
</evidence>
<evidence type="ECO:0000313" key="6">
    <source>
        <dbReference type="EMBL" id="GAD25518.1"/>
    </source>
</evidence>
<gene>
    <name evidence="6" type="ORF">NBRC3257_0517</name>
</gene>
<evidence type="ECO:0000313" key="7">
    <source>
        <dbReference type="Proteomes" id="UP000018209"/>
    </source>
</evidence>
<comment type="caution">
    <text evidence="6">The sequence shown here is derived from an EMBL/GenBank/DDBJ whole genome shotgun (WGS) entry which is preliminary data.</text>
</comment>
<evidence type="ECO:0000259" key="5">
    <source>
        <dbReference type="Pfam" id="PF22780"/>
    </source>
</evidence>
<dbReference type="SUPFAM" id="SSF51905">
    <property type="entry name" value="FAD/NAD(P)-binding domain"/>
    <property type="match status" value="1"/>
</dbReference>
<dbReference type="EMBL" id="BASM01000006">
    <property type="protein sequence ID" value="GAD25518.1"/>
    <property type="molecule type" value="Genomic_DNA"/>
</dbReference>
<dbReference type="PANTHER" id="PTHR42887">
    <property type="entry name" value="OS12G0638800 PROTEIN"/>
    <property type="match status" value="1"/>
</dbReference>
<organism evidence="6 7">
    <name type="scientific">Gluconobacter thailandicus NBRC 3257</name>
    <dbReference type="NCBI Taxonomy" id="1381097"/>
    <lineage>
        <taxon>Bacteria</taxon>
        <taxon>Pseudomonadati</taxon>
        <taxon>Pseudomonadota</taxon>
        <taxon>Alphaproteobacteria</taxon>
        <taxon>Acetobacterales</taxon>
        <taxon>Acetobacteraceae</taxon>
        <taxon>Gluconobacter</taxon>
    </lineage>
</organism>
<dbReference type="InterPro" id="IPR036188">
    <property type="entry name" value="FAD/NAD-bd_sf"/>
</dbReference>
<evidence type="ECO:0000259" key="4">
    <source>
        <dbReference type="Pfam" id="PF03486"/>
    </source>
</evidence>
<evidence type="ECO:0000256" key="1">
    <source>
        <dbReference type="ARBA" id="ARBA00001974"/>
    </source>
</evidence>
<keyword evidence="7" id="KW-1185">Reference proteome</keyword>
<feature type="domain" description="RsdA/BaiN/AoA(So)-like Rossmann fold-like" evidence="4">
    <location>
        <begin position="6"/>
        <end position="387"/>
    </location>
</feature>
<dbReference type="Proteomes" id="UP000018209">
    <property type="component" value="Unassembled WGS sequence"/>
</dbReference>
<name>A0ABQ0IVI8_GLUTH</name>
<comment type="cofactor">
    <cofactor evidence="1">
        <name>FAD</name>
        <dbReference type="ChEBI" id="CHEBI:57692"/>
    </cofactor>
</comment>
<dbReference type="InterPro" id="IPR055178">
    <property type="entry name" value="RsdA/BaiN/AoA(So)-like_dom"/>
</dbReference>
<dbReference type="Pfam" id="PF22780">
    <property type="entry name" value="HI0933_like_1st"/>
    <property type="match status" value="1"/>
</dbReference>
<dbReference type="PRINTS" id="PR00411">
    <property type="entry name" value="PNDRDTASEI"/>
</dbReference>
<dbReference type="InterPro" id="IPR057661">
    <property type="entry name" value="RsdA/BaiN/AoA(So)_Rossmann"/>
</dbReference>
<protein>
    <submittedName>
        <fullName evidence="6">NAD(FAD)-utilizing dehydrogenase</fullName>
    </submittedName>
</protein>
<dbReference type="PRINTS" id="PR00368">
    <property type="entry name" value="FADPNR"/>
</dbReference>
<sequence>MSVTYDVVVLGAGAAGLMAAASAGQKGASVLVLDHGPEPGRKILISGGGRCNFTHLETGPNCFISQNRHFARSALARYTPRDFVKLVDRYRIAWHEKAKGQLFCDSSARQIVDMLIAECQAAGCEARMQTRITDVRSDGSGFVVQTDAGDVQARSVILATGGLSIPKLGASDLSLRIAKAFGLKIVPTAPALVPLVLADADPSLAGVSLNVVATTGKKGPRFEDGMVFTHRGVSGPAILQISSYLENGGSAQIDLLPGKDALKMLLEIKQARPKALPPSLLDAIPSRLAKELVADLGDTMLANQPDKKLRALADRLSRWEISPAGTEGYAKAEVMRGGIDTSGLSSQTMEARDVPGLYAIGEAVDVTGWLGGHNFQWAWSSGVAAGQAAADRK</sequence>
<dbReference type="InterPro" id="IPR023166">
    <property type="entry name" value="BaiN-like_dom_sf"/>
</dbReference>
<dbReference type="Gene3D" id="1.10.8.260">
    <property type="entry name" value="HI0933 insert domain-like"/>
    <property type="match status" value="1"/>
</dbReference>
<reference evidence="6 7" key="1">
    <citation type="submission" date="2013-08" db="EMBL/GenBank/DDBJ databases">
        <title>Gluconobacter thailandicus NBRC 3257 whole genome sequence.</title>
        <authorList>
            <person name="Matsutani M."/>
            <person name="Yakushi T."/>
            <person name="Matsushita K."/>
        </authorList>
    </citation>
    <scope>NUCLEOTIDE SEQUENCE [LARGE SCALE GENOMIC DNA]</scope>
    <source>
        <strain evidence="6 7">NBRC 3257</strain>
    </source>
</reference>
<accession>A0ABQ0IVI8</accession>
<keyword evidence="3" id="KW-0274">FAD</keyword>
<keyword evidence="2" id="KW-0285">Flavoprotein</keyword>
<dbReference type="Gene3D" id="2.40.30.10">
    <property type="entry name" value="Translation factors"/>
    <property type="match status" value="1"/>
</dbReference>
<dbReference type="Pfam" id="PF03486">
    <property type="entry name" value="HI0933_like"/>
    <property type="match status" value="1"/>
</dbReference>
<proteinExistence type="predicted"/>
<evidence type="ECO:0000256" key="3">
    <source>
        <dbReference type="ARBA" id="ARBA00022827"/>
    </source>
</evidence>
<dbReference type="InterPro" id="IPR004792">
    <property type="entry name" value="BaiN-like"/>
</dbReference>
<dbReference type="SUPFAM" id="SSF160996">
    <property type="entry name" value="HI0933 insert domain-like"/>
    <property type="match status" value="1"/>
</dbReference>